<dbReference type="InterPro" id="IPR009078">
    <property type="entry name" value="Ferritin-like_SF"/>
</dbReference>
<dbReference type="EMBL" id="CP001398">
    <property type="protein sequence ID" value="ACS33053.1"/>
    <property type="molecule type" value="Genomic_DNA"/>
</dbReference>
<dbReference type="eggNOG" id="arCOG01102">
    <property type="taxonomic scope" value="Archaea"/>
</dbReference>
<name>C5A491_THEGJ</name>
<dbReference type="GO" id="GO:0016491">
    <property type="term" value="F:oxidoreductase activity"/>
    <property type="evidence" value="ECO:0007669"/>
    <property type="project" value="InterPro"/>
</dbReference>
<dbReference type="PATRIC" id="fig|593117.10.peg.549"/>
<dbReference type="InterPro" id="IPR012347">
    <property type="entry name" value="Ferritin-like"/>
</dbReference>
<dbReference type="KEGG" id="tga:TGAM_0551"/>
<gene>
    <name evidence="2" type="ordered locus">TGAM_0551</name>
</gene>
<dbReference type="STRING" id="593117.TGAM_0551"/>
<evidence type="ECO:0000313" key="2">
    <source>
        <dbReference type="EMBL" id="ACS33053.1"/>
    </source>
</evidence>
<dbReference type="Proteomes" id="UP000001488">
    <property type="component" value="Chromosome"/>
</dbReference>
<dbReference type="PaxDb" id="593117-TGAM_0551"/>
<dbReference type="AlphaFoldDB" id="C5A491"/>
<keyword evidence="3" id="KW-1185">Reference proteome</keyword>
<accession>C5A491</accession>
<protein>
    <recommendedName>
        <fullName evidence="1">Rubrerythrin diiron-binding domain-containing protein</fullName>
    </recommendedName>
</protein>
<dbReference type="GO" id="GO:0046872">
    <property type="term" value="F:metal ion binding"/>
    <property type="evidence" value="ECO:0007669"/>
    <property type="project" value="InterPro"/>
</dbReference>
<dbReference type="SUPFAM" id="SSF47240">
    <property type="entry name" value="Ferritin-like"/>
    <property type="match status" value="1"/>
</dbReference>
<dbReference type="InterPro" id="IPR003251">
    <property type="entry name" value="Rr_diiron-bd_dom"/>
</dbReference>
<dbReference type="HOGENOM" id="CLU_1623544_0_0_2"/>
<feature type="domain" description="Rubrerythrin diiron-binding" evidence="1">
    <location>
        <begin position="40"/>
        <end position="133"/>
    </location>
</feature>
<dbReference type="Pfam" id="PF02915">
    <property type="entry name" value="Rubrerythrin"/>
    <property type="match status" value="1"/>
</dbReference>
<proteinExistence type="predicted"/>
<evidence type="ECO:0000313" key="3">
    <source>
        <dbReference type="Proteomes" id="UP000001488"/>
    </source>
</evidence>
<evidence type="ECO:0000259" key="1">
    <source>
        <dbReference type="Pfam" id="PF02915"/>
    </source>
</evidence>
<reference evidence="2 3" key="1">
    <citation type="journal article" date="2007" name="Genome Biol.">
        <title>Genome analysis and genome-wide proteomics of Thermococcus gammatolerans, the most radioresistant organism known amongst the Archaea.</title>
        <authorList>
            <person name="Zivanovic Y."/>
            <person name="Armengaud J."/>
            <person name="Lagorce A."/>
            <person name="Leplat C."/>
            <person name="Guerin P."/>
            <person name="Dutertre M."/>
            <person name="Anthouard V."/>
            <person name="Forterre P."/>
            <person name="Wincker P."/>
            <person name="Confalonieri F."/>
        </authorList>
    </citation>
    <scope>NUCLEOTIDE SEQUENCE [LARGE SCALE GENOMIC DNA]</scope>
    <source>
        <strain evidence="3">DSM 15229 / JCM 11827 / EJ3</strain>
    </source>
</reference>
<dbReference type="Gene3D" id="1.20.1260.10">
    <property type="match status" value="1"/>
</dbReference>
<organism evidence="2 3">
    <name type="scientific">Thermococcus gammatolerans (strain DSM 15229 / JCM 11827 / EJ3)</name>
    <dbReference type="NCBI Taxonomy" id="593117"/>
    <lineage>
        <taxon>Archaea</taxon>
        <taxon>Methanobacteriati</taxon>
        <taxon>Methanobacteriota</taxon>
        <taxon>Thermococci</taxon>
        <taxon>Thermococcales</taxon>
        <taxon>Thermococcaceae</taxon>
        <taxon>Thermococcus</taxon>
    </lineage>
</organism>
<sequence>MLVVVMKALERIEIRKAEVYRALLPLVPKDFKDDLKLLANHAERNAKLLREVDVSPNTRGMKEVEVALGFLEKALTDPEATVEDYYRYAIDAEKATAKLYSELSMKAKSEKTRRLFRWLAEISREHAEILRRHLEMWEFIQESVEDDEIPEDLIEQWFEDIDL</sequence>